<evidence type="ECO:0000313" key="2">
    <source>
        <dbReference type="Proteomes" id="UP000323597"/>
    </source>
</evidence>
<dbReference type="EMBL" id="CM017647">
    <property type="protein sequence ID" value="TYJ06343.1"/>
    <property type="molecule type" value="Genomic_DNA"/>
</dbReference>
<accession>A0A5D2WXQ9</accession>
<keyword evidence="2" id="KW-1185">Reference proteome</keyword>
<dbReference type="Proteomes" id="UP000323597">
    <property type="component" value="Chromosome A12"/>
</dbReference>
<name>A0A5D2WXQ9_GOSMU</name>
<dbReference type="AlphaFoldDB" id="A0A5D2WXQ9"/>
<organism evidence="1 2">
    <name type="scientific">Gossypium mustelinum</name>
    <name type="common">Cotton</name>
    <name type="synonym">Gossypium caicoense</name>
    <dbReference type="NCBI Taxonomy" id="34275"/>
    <lineage>
        <taxon>Eukaryota</taxon>
        <taxon>Viridiplantae</taxon>
        <taxon>Streptophyta</taxon>
        <taxon>Embryophyta</taxon>
        <taxon>Tracheophyta</taxon>
        <taxon>Spermatophyta</taxon>
        <taxon>Magnoliopsida</taxon>
        <taxon>eudicotyledons</taxon>
        <taxon>Gunneridae</taxon>
        <taxon>Pentapetalae</taxon>
        <taxon>rosids</taxon>
        <taxon>malvids</taxon>
        <taxon>Malvales</taxon>
        <taxon>Malvaceae</taxon>
        <taxon>Malvoideae</taxon>
        <taxon>Gossypium</taxon>
    </lineage>
</organism>
<reference evidence="1 2" key="1">
    <citation type="submission" date="2019-07" db="EMBL/GenBank/DDBJ databases">
        <title>WGS assembly of Gossypium mustelinum.</title>
        <authorList>
            <person name="Chen Z.J."/>
            <person name="Sreedasyam A."/>
            <person name="Ando A."/>
            <person name="Song Q."/>
            <person name="De L."/>
            <person name="Hulse-Kemp A."/>
            <person name="Ding M."/>
            <person name="Ye W."/>
            <person name="Kirkbride R."/>
            <person name="Jenkins J."/>
            <person name="Plott C."/>
            <person name="Lovell J."/>
            <person name="Lin Y.-M."/>
            <person name="Vaughn R."/>
            <person name="Liu B."/>
            <person name="Li W."/>
            <person name="Simpson S."/>
            <person name="Scheffler B."/>
            <person name="Saski C."/>
            <person name="Grover C."/>
            <person name="Hu G."/>
            <person name="Conover J."/>
            <person name="Carlson J."/>
            <person name="Shu S."/>
            <person name="Boston L."/>
            <person name="Williams M."/>
            <person name="Peterson D."/>
            <person name="Mcgee K."/>
            <person name="Jones D."/>
            <person name="Wendel J."/>
            <person name="Stelly D."/>
            <person name="Grimwood J."/>
            <person name="Schmutz J."/>
        </authorList>
    </citation>
    <scope>NUCLEOTIDE SEQUENCE [LARGE SCALE GENOMIC DNA]</scope>
    <source>
        <strain evidence="1">1408120.09</strain>
    </source>
</reference>
<sequence length="127" mass="14138">MVEQAIEQIMAFCCRVVFSTALIGQKNATKNLFCCNACQIQEFAGSSMETTSNSTFGLMYLDGMLLRFLDASAWTFSTGKEPNISVLTTFVSIAVKLSQVKHYAQIIMLMNELLKVYNTTKSFLSFA</sequence>
<proteinExistence type="predicted"/>
<evidence type="ECO:0000313" key="1">
    <source>
        <dbReference type="EMBL" id="TYJ06343.1"/>
    </source>
</evidence>
<protein>
    <submittedName>
        <fullName evidence="1">Uncharacterized protein</fullName>
    </submittedName>
</protein>
<gene>
    <name evidence="1" type="ORF">E1A91_A12G227000v1</name>
</gene>